<dbReference type="InterPro" id="IPR008991">
    <property type="entry name" value="Translation_prot_SH3-like_sf"/>
</dbReference>
<dbReference type="CDD" id="cd06089">
    <property type="entry name" value="KOW_RPL26"/>
    <property type="match status" value="1"/>
</dbReference>
<accession>A0ABN7B6I1</accession>
<reference evidence="8 9" key="1">
    <citation type="submission" date="2023-09" db="EMBL/GenBank/DDBJ databases">
        <title>Nesidiocoris tenuis whole genome shotgun sequence.</title>
        <authorList>
            <person name="Shibata T."/>
            <person name="Shimoda M."/>
            <person name="Kobayashi T."/>
            <person name="Uehara T."/>
        </authorList>
    </citation>
    <scope>NUCLEOTIDE SEQUENCE [LARGE SCALE GENOMIC DNA]</scope>
    <source>
        <strain evidence="8 9">Japan</strain>
    </source>
</reference>
<comment type="similarity">
    <text evidence="1 6">Belongs to the universal ribosomal protein uL24 family.</text>
</comment>
<evidence type="ECO:0000256" key="2">
    <source>
        <dbReference type="ARBA" id="ARBA00022980"/>
    </source>
</evidence>
<dbReference type="PROSITE" id="PS01108">
    <property type="entry name" value="RIBOSOMAL_L24"/>
    <property type="match status" value="1"/>
</dbReference>
<evidence type="ECO:0000256" key="6">
    <source>
        <dbReference type="RuleBase" id="RU003477"/>
    </source>
</evidence>
<evidence type="ECO:0000313" key="8">
    <source>
        <dbReference type="EMBL" id="BES99469.1"/>
    </source>
</evidence>
<dbReference type="InterPro" id="IPR041988">
    <property type="entry name" value="Ribosomal_uL24_KOW"/>
</dbReference>
<evidence type="ECO:0000313" key="9">
    <source>
        <dbReference type="Proteomes" id="UP001307889"/>
    </source>
</evidence>
<dbReference type="PANTHER" id="PTHR12903">
    <property type="entry name" value="MITOCHONDRIAL RIBOSOMAL PROTEIN L24"/>
    <property type="match status" value="1"/>
</dbReference>
<name>A0ABN7B6I1_9HEMI</name>
<dbReference type="Pfam" id="PF17136">
    <property type="entry name" value="ribosomal_L24"/>
    <property type="match status" value="1"/>
</dbReference>
<dbReference type="GO" id="GO:0005840">
    <property type="term" value="C:ribosome"/>
    <property type="evidence" value="ECO:0007669"/>
    <property type="project" value="UniProtKB-KW"/>
</dbReference>
<keyword evidence="9" id="KW-1185">Reference proteome</keyword>
<evidence type="ECO:0000256" key="3">
    <source>
        <dbReference type="ARBA" id="ARBA00023274"/>
    </source>
</evidence>
<dbReference type="InterPro" id="IPR003256">
    <property type="entry name" value="Ribosomal_uL24"/>
</dbReference>
<gene>
    <name evidence="8" type="ORF">NTJ_12286</name>
</gene>
<dbReference type="Pfam" id="PF00467">
    <property type="entry name" value="KOW"/>
    <property type="match status" value="1"/>
</dbReference>
<dbReference type="Gene3D" id="2.30.30.30">
    <property type="match status" value="1"/>
</dbReference>
<organism evidence="8 9">
    <name type="scientific">Nesidiocoris tenuis</name>
    <dbReference type="NCBI Taxonomy" id="355587"/>
    <lineage>
        <taxon>Eukaryota</taxon>
        <taxon>Metazoa</taxon>
        <taxon>Ecdysozoa</taxon>
        <taxon>Arthropoda</taxon>
        <taxon>Hexapoda</taxon>
        <taxon>Insecta</taxon>
        <taxon>Pterygota</taxon>
        <taxon>Neoptera</taxon>
        <taxon>Paraneoptera</taxon>
        <taxon>Hemiptera</taxon>
        <taxon>Heteroptera</taxon>
        <taxon>Panheteroptera</taxon>
        <taxon>Cimicomorpha</taxon>
        <taxon>Miridae</taxon>
        <taxon>Dicyphina</taxon>
        <taxon>Nesidiocoris</taxon>
    </lineage>
</organism>
<evidence type="ECO:0000256" key="1">
    <source>
        <dbReference type="ARBA" id="ARBA00010618"/>
    </source>
</evidence>
<dbReference type="InterPro" id="IPR057264">
    <property type="entry name" value="Ribosomal_uL24_C"/>
</dbReference>
<keyword evidence="3 6" id="KW-0687">Ribonucleoprotein</keyword>
<dbReference type="SUPFAM" id="SSF50104">
    <property type="entry name" value="Translation proteins SH3-like domain"/>
    <property type="match status" value="1"/>
</dbReference>
<evidence type="ECO:0000256" key="4">
    <source>
        <dbReference type="ARBA" id="ARBA00035283"/>
    </source>
</evidence>
<dbReference type="Proteomes" id="UP001307889">
    <property type="component" value="Chromosome 10"/>
</dbReference>
<dbReference type="InterPro" id="IPR005825">
    <property type="entry name" value="Ribosomal_uL24_CS"/>
</dbReference>
<evidence type="ECO:0000259" key="7">
    <source>
        <dbReference type="SMART" id="SM00739"/>
    </source>
</evidence>
<dbReference type="InterPro" id="IPR005824">
    <property type="entry name" value="KOW"/>
</dbReference>
<sequence>MRFSQVLSKITKEGIGELTKKQANLPESYVRRTLQSVEWRNPRGYPQYMPKQIVKKKTYYNVEKPWTAQFQQNNAPNVRHRKVFVEPVLNWSFFVGDRVEILTGPDKGKQGTICEVIEERNWVLVEGLNLKLKSMGKTKNYPGSVIGVEQPLLINHEVSLVDPADLQSTQIEWRYTEEGEKVRVSTRTGRIIPVPIGAEATHDYKTKGTYVENKEKDTTDKDLTEITFKPTLSTFEMDVMKAEGIVETRTPSKTYWY</sequence>
<dbReference type="SMART" id="SM00739">
    <property type="entry name" value="KOW"/>
    <property type="match status" value="1"/>
</dbReference>
<proteinExistence type="inferred from homology"/>
<dbReference type="InterPro" id="IPR014722">
    <property type="entry name" value="Rib_uL2_dom2"/>
</dbReference>
<feature type="domain" description="KOW" evidence="7">
    <location>
        <begin position="92"/>
        <end position="119"/>
    </location>
</feature>
<protein>
    <recommendedName>
        <fullName evidence="4">Large ribosomal subunit protein uL24m</fullName>
    </recommendedName>
    <alternativeName>
        <fullName evidence="5">39S ribosomal protein L24, mitochondrial</fullName>
    </alternativeName>
</protein>
<dbReference type="EMBL" id="AP028918">
    <property type="protein sequence ID" value="BES99469.1"/>
    <property type="molecule type" value="Genomic_DNA"/>
</dbReference>
<dbReference type="NCBIfam" id="TIGR01079">
    <property type="entry name" value="rplX_bact"/>
    <property type="match status" value="1"/>
</dbReference>
<evidence type="ECO:0000256" key="5">
    <source>
        <dbReference type="ARBA" id="ARBA00035357"/>
    </source>
</evidence>
<keyword evidence="2 6" id="KW-0689">Ribosomal protein</keyword>